<dbReference type="SUPFAM" id="SSF48452">
    <property type="entry name" value="TPR-like"/>
    <property type="match status" value="1"/>
</dbReference>
<dbReference type="InterPro" id="IPR011990">
    <property type="entry name" value="TPR-like_helical_dom_sf"/>
</dbReference>
<protein>
    <recommendedName>
        <fullName evidence="4">Tail specific protease domain-containing protein</fullName>
    </recommendedName>
</protein>
<gene>
    <name evidence="2" type="ORF">QO010_001027</name>
</gene>
<evidence type="ECO:0000313" key="2">
    <source>
        <dbReference type="EMBL" id="MDQ0463279.1"/>
    </source>
</evidence>
<reference evidence="2 3" key="1">
    <citation type="submission" date="2023-07" db="EMBL/GenBank/DDBJ databases">
        <title>Genomic Encyclopedia of Type Strains, Phase IV (KMG-IV): sequencing the most valuable type-strain genomes for metagenomic binning, comparative biology and taxonomic classification.</title>
        <authorList>
            <person name="Goeker M."/>
        </authorList>
    </citation>
    <scope>NUCLEOTIDE SEQUENCE [LARGE SCALE GENOMIC DNA]</scope>
    <source>
        <strain evidence="2 3">DSM 18695</strain>
    </source>
</reference>
<dbReference type="EMBL" id="JAUSVS010000001">
    <property type="protein sequence ID" value="MDQ0463279.1"/>
    <property type="molecule type" value="Genomic_DNA"/>
</dbReference>
<dbReference type="Gene3D" id="3.90.226.10">
    <property type="entry name" value="2-enoyl-CoA Hydratase, Chain A, domain 1"/>
    <property type="match status" value="1"/>
</dbReference>
<name>A0ABU0IMT6_9CAUL</name>
<evidence type="ECO:0008006" key="4">
    <source>
        <dbReference type="Google" id="ProtNLM"/>
    </source>
</evidence>
<keyword evidence="1" id="KW-0732">Signal</keyword>
<sequence>MDLLRLLAPAAIVCLAPAAAQAASVAEWRQSLDEIVRELRATHPAPFTRVGELTFLQALDALKADLPRLTEEQRVVRAMQWIALLGDGHTSLEPTGAAFKVWYPFRLYQFTDGYFITSAHASAADLAGAQVLEIDGRPVAEAVDAARSLFGADNGYFRMERLYAVHNGALMRGLGFTDKDMGLKIRARLRDGRVVTRTLLPRATDNPAYLNSDTIFEWVYRGEVYGMPFGTNADWIAAFNGRPSVEFRKPDPARPPYMTQRFGFLSRALPEQDAYYIQLNRTDSDEMITFIAAAMAEVDRQKPRRLILDMRFNFGGDGSRVRDFVHEFVRREADPPWKELYVVTGRKNYSAAINLLGELIDHVDVSIVGEPTGVGLNSYGDPAARLYPAAGLHLYVSTVGHQLGPFSDRRDFIPVDAPALMAFTDYGAGRDPAVDRILAGEDMRSIPQIVRSEGGAAGRRVYRDRLARYGALGWWTAPTELQMRRACEALTAAGRLADALEACALTTEMHPFVWNSWYGLAIVQEKAGQAGPRLASFRCVLQLDPTNFNGPELREAIAKSADTALPAGCPVERP</sequence>
<dbReference type="InterPro" id="IPR029045">
    <property type="entry name" value="ClpP/crotonase-like_dom_sf"/>
</dbReference>
<evidence type="ECO:0000256" key="1">
    <source>
        <dbReference type="SAM" id="SignalP"/>
    </source>
</evidence>
<dbReference type="SUPFAM" id="SSF52096">
    <property type="entry name" value="ClpP/crotonase"/>
    <property type="match status" value="1"/>
</dbReference>
<evidence type="ECO:0000313" key="3">
    <source>
        <dbReference type="Proteomes" id="UP001228905"/>
    </source>
</evidence>
<comment type="caution">
    <text evidence="2">The sequence shown here is derived from an EMBL/GenBank/DDBJ whole genome shotgun (WGS) entry which is preliminary data.</text>
</comment>
<keyword evidence="3" id="KW-1185">Reference proteome</keyword>
<proteinExistence type="predicted"/>
<dbReference type="RefSeq" id="WP_307346865.1">
    <property type="nucleotide sequence ID" value="NZ_JAUSVS010000001.1"/>
</dbReference>
<feature type="signal peptide" evidence="1">
    <location>
        <begin position="1"/>
        <end position="22"/>
    </location>
</feature>
<accession>A0ABU0IMT6</accession>
<feature type="chain" id="PRO_5046156660" description="Tail specific protease domain-containing protein" evidence="1">
    <location>
        <begin position="23"/>
        <end position="574"/>
    </location>
</feature>
<organism evidence="2 3">
    <name type="scientific">Caulobacter ginsengisoli</name>
    <dbReference type="NCBI Taxonomy" id="400775"/>
    <lineage>
        <taxon>Bacteria</taxon>
        <taxon>Pseudomonadati</taxon>
        <taxon>Pseudomonadota</taxon>
        <taxon>Alphaproteobacteria</taxon>
        <taxon>Caulobacterales</taxon>
        <taxon>Caulobacteraceae</taxon>
        <taxon>Caulobacter</taxon>
    </lineage>
</organism>
<dbReference type="Proteomes" id="UP001228905">
    <property type="component" value="Unassembled WGS sequence"/>
</dbReference>